<dbReference type="RefSeq" id="WP_205115245.1">
    <property type="nucleotide sequence ID" value="NZ_JAFBCM010000001.1"/>
</dbReference>
<sequence length="110" mass="12008">MSSGELRTLLVDGFRWLGDRTDDVRLADLTGWWRDAAVLAALGPALAAPFRDLSPTVVIGPQSRGCLLGPLVATSMGVGFVEVRKDPVRGPDSELRRTLQLKSLLHHYDL</sequence>
<dbReference type="InterPro" id="IPR029057">
    <property type="entry name" value="PRTase-like"/>
</dbReference>
<dbReference type="Proteomes" id="UP001595699">
    <property type="component" value="Unassembled WGS sequence"/>
</dbReference>
<accession>A0ABV7YH09</accession>
<reference evidence="2" key="1">
    <citation type="journal article" date="2019" name="Int. J. Syst. Evol. Microbiol.">
        <title>The Global Catalogue of Microorganisms (GCM) 10K type strain sequencing project: providing services to taxonomists for standard genome sequencing and annotation.</title>
        <authorList>
            <consortium name="The Broad Institute Genomics Platform"/>
            <consortium name="The Broad Institute Genome Sequencing Center for Infectious Disease"/>
            <person name="Wu L."/>
            <person name="Ma J."/>
        </authorList>
    </citation>
    <scope>NUCLEOTIDE SEQUENCE [LARGE SCALE GENOMIC DNA]</scope>
    <source>
        <strain evidence="2">CGMCC 4.7241</strain>
    </source>
</reference>
<dbReference type="Gene3D" id="3.40.50.2020">
    <property type="match status" value="1"/>
</dbReference>
<evidence type="ECO:0000313" key="1">
    <source>
        <dbReference type="EMBL" id="MFC3764312.1"/>
    </source>
</evidence>
<comment type="caution">
    <text evidence="1">The sequence shown here is derived from an EMBL/GenBank/DDBJ whole genome shotgun (WGS) entry which is preliminary data.</text>
</comment>
<organism evidence="1 2">
    <name type="scientific">Tenggerimyces flavus</name>
    <dbReference type="NCBI Taxonomy" id="1708749"/>
    <lineage>
        <taxon>Bacteria</taxon>
        <taxon>Bacillati</taxon>
        <taxon>Actinomycetota</taxon>
        <taxon>Actinomycetes</taxon>
        <taxon>Propionibacteriales</taxon>
        <taxon>Nocardioidaceae</taxon>
        <taxon>Tenggerimyces</taxon>
    </lineage>
</organism>
<protein>
    <submittedName>
        <fullName evidence="1">Uncharacterized protein</fullName>
    </submittedName>
</protein>
<dbReference type="EMBL" id="JBHRZH010000023">
    <property type="protein sequence ID" value="MFC3764312.1"/>
    <property type="molecule type" value="Genomic_DNA"/>
</dbReference>
<name>A0ABV7YH09_9ACTN</name>
<dbReference type="SUPFAM" id="SSF53271">
    <property type="entry name" value="PRTase-like"/>
    <property type="match status" value="1"/>
</dbReference>
<keyword evidence="2" id="KW-1185">Reference proteome</keyword>
<gene>
    <name evidence="1" type="ORF">ACFOUW_25980</name>
</gene>
<evidence type="ECO:0000313" key="2">
    <source>
        <dbReference type="Proteomes" id="UP001595699"/>
    </source>
</evidence>
<proteinExistence type="predicted"/>